<dbReference type="GO" id="GO:0042777">
    <property type="term" value="P:proton motive force-driven plasma membrane ATP synthesis"/>
    <property type="evidence" value="ECO:0007669"/>
    <property type="project" value="UniProtKB-UniRule"/>
</dbReference>
<accession>A0AA43RG84</accession>
<keyword evidence="7 10" id="KW-0472">Membrane</keyword>
<dbReference type="GO" id="GO:0046933">
    <property type="term" value="F:proton-transporting ATP synthase activity, rotational mechanism"/>
    <property type="evidence" value="ECO:0007669"/>
    <property type="project" value="UniProtKB-UniRule"/>
</dbReference>
<evidence type="ECO:0000313" key="11">
    <source>
        <dbReference type="EMBL" id="MDO4841165.1"/>
    </source>
</evidence>
<evidence type="ECO:0000313" key="12">
    <source>
        <dbReference type="Proteomes" id="UP001168575"/>
    </source>
</evidence>
<evidence type="ECO:0000256" key="2">
    <source>
        <dbReference type="ARBA" id="ARBA00004170"/>
    </source>
</evidence>
<reference evidence="11" key="1">
    <citation type="submission" date="2023-07" db="EMBL/GenBank/DDBJ databases">
        <title>Between Cages and Wild: Unraveling the Impact of Captivity on Animal Microbiomes and Antimicrobial Resistance.</title>
        <authorList>
            <person name="Schmartz G.P."/>
            <person name="Rehner J."/>
            <person name="Schuff M.J."/>
            <person name="Becker S.L."/>
            <person name="Kravczyk M."/>
            <person name="Gurevich A."/>
            <person name="Francke R."/>
            <person name="Mueller R."/>
            <person name="Keller V."/>
            <person name="Keller A."/>
        </authorList>
    </citation>
    <scope>NUCLEOTIDE SEQUENCE</scope>
    <source>
        <strain evidence="11">S12M_St_49</strain>
    </source>
</reference>
<dbReference type="NCBIfam" id="TIGR01146">
    <property type="entry name" value="ATPsyn_F1gamma"/>
    <property type="match status" value="1"/>
</dbReference>
<comment type="subcellular location">
    <subcellularLocation>
        <location evidence="10">Cell membrane</location>
        <topology evidence="10">Peripheral membrane protein</topology>
    </subcellularLocation>
    <subcellularLocation>
        <location evidence="2">Membrane</location>
        <topology evidence="2">Peripheral membrane protein</topology>
    </subcellularLocation>
</comment>
<evidence type="ECO:0000256" key="4">
    <source>
        <dbReference type="ARBA" id="ARBA00022448"/>
    </source>
</evidence>
<keyword evidence="9 10" id="KW-0066">ATP synthesis</keyword>
<protein>
    <recommendedName>
        <fullName evidence="10">ATP synthase gamma chain</fullName>
    </recommendedName>
    <alternativeName>
        <fullName evidence="10">ATP synthase F1 sector gamma subunit</fullName>
    </alternativeName>
    <alternativeName>
        <fullName evidence="10">F-ATPase gamma subunit</fullName>
    </alternativeName>
</protein>
<dbReference type="PRINTS" id="PR00126">
    <property type="entry name" value="ATPASEGAMMA"/>
</dbReference>
<dbReference type="PANTHER" id="PTHR11693">
    <property type="entry name" value="ATP SYNTHASE GAMMA CHAIN"/>
    <property type="match status" value="1"/>
</dbReference>
<dbReference type="Gene3D" id="1.10.287.80">
    <property type="entry name" value="ATP synthase, gamma subunit, helix hairpin domain"/>
    <property type="match status" value="2"/>
</dbReference>
<evidence type="ECO:0000256" key="5">
    <source>
        <dbReference type="ARBA" id="ARBA00022781"/>
    </source>
</evidence>
<keyword evidence="12" id="KW-1185">Reference proteome</keyword>
<dbReference type="GO" id="GO:0005524">
    <property type="term" value="F:ATP binding"/>
    <property type="evidence" value="ECO:0007669"/>
    <property type="project" value="UniProtKB-UniRule"/>
</dbReference>
<proteinExistence type="inferred from homology"/>
<evidence type="ECO:0000256" key="3">
    <source>
        <dbReference type="ARBA" id="ARBA00007681"/>
    </source>
</evidence>
<keyword evidence="6 10" id="KW-0406">Ion transport</keyword>
<evidence type="ECO:0000256" key="8">
    <source>
        <dbReference type="ARBA" id="ARBA00023196"/>
    </source>
</evidence>
<name>A0AA43RG84_9ACTN</name>
<keyword evidence="4 10" id="KW-0813">Transport</keyword>
<dbReference type="CDD" id="cd12151">
    <property type="entry name" value="F1-ATPase_gamma"/>
    <property type="match status" value="1"/>
</dbReference>
<evidence type="ECO:0000256" key="6">
    <source>
        <dbReference type="ARBA" id="ARBA00023065"/>
    </source>
</evidence>
<comment type="subunit">
    <text evidence="10">F-type ATPases have 2 components, CF(1) - the catalytic core - and CF(0) - the membrane proton channel. CF(1) has five subunits: alpha(3), beta(3), gamma(1), delta(1), epsilon(1). CF(0) has three main subunits: a, b and c.</text>
</comment>
<dbReference type="GO" id="GO:0045259">
    <property type="term" value="C:proton-transporting ATP synthase complex"/>
    <property type="evidence" value="ECO:0007669"/>
    <property type="project" value="UniProtKB-KW"/>
</dbReference>
<dbReference type="Pfam" id="PF00231">
    <property type="entry name" value="ATP-synt"/>
    <property type="match status" value="1"/>
</dbReference>
<dbReference type="SUPFAM" id="SSF52943">
    <property type="entry name" value="ATP synthase (F1-ATPase), gamma subunit"/>
    <property type="match status" value="1"/>
</dbReference>
<dbReference type="Gene3D" id="3.40.1380.10">
    <property type="match status" value="1"/>
</dbReference>
<keyword evidence="8 10" id="KW-0139">CF(1)</keyword>
<comment type="similarity">
    <text evidence="3 10">Belongs to the ATPase gamma chain family.</text>
</comment>
<evidence type="ECO:0000256" key="7">
    <source>
        <dbReference type="ARBA" id="ARBA00023136"/>
    </source>
</evidence>
<dbReference type="InterPro" id="IPR000131">
    <property type="entry name" value="ATP_synth_F1_gsu"/>
</dbReference>
<dbReference type="PROSITE" id="PS00153">
    <property type="entry name" value="ATPASE_GAMMA"/>
    <property type="match status" value="1"/>
</dbReference>
<comment type="caution">
    <text evidence="11">The sequence shown here is derived from an EMBL/GenBank/DDBJ whole genome shotgun (WGS) entry which is preliminary data.</text>
</comment>
<sequence length="319" mass="35381">MANLHDIERRILSVSSTKQITRTMEMVSAAKIRVATSRMENALPWAEAISNMVISTAKYTSGETQPLLQRHEQVKRVLVCVIASDRGLAGGFNTNILRRAEKLIKAKKAAGCEVEVAACGKKAVGYMTYRGIDPVFKFVDTSADPTIEQAHVLSRYIGTEYVKEENPLDEIYIIFNHAKNAAEQTIVTQIALPVTQETYDDLFKGMSDDVFDQFTKENKLPINGDEQHDCPLYGDVDFEPNPEEVLEYLLQGYVQNAIYYALLDSAAGEQGARRNAMKSATDNANEMISTLTRVYNRARQGAITTEINEIVGGAAALEE</sequence>
<evidence type="ECO:0000256" key="9">
    <source>
        <dbReference type="ARBA" id="ARBA00023310"/>
    </source>
</evidence>
<organism evidence="11 12">
    <name type="scientific">Phoenicibacter congonensis</name>
    <dbReference type="NCBI Taxonomy" id="1944646"/>
    <lineage>
        <taxon>Bacteria</taxon>
        <taxon>Bacillati</taxon>
        <taxon>Actinomycetota</taxon>
        <taxon>Coriobacteriia</taxon>
        <taxon>Eggerthellales</taxon>
        <taxon>Eggerthellaceae</taxon>
        <taxon>Phoenicibacter</taxon>
    </lineage>
</organism>
<evidence type="ECO:0000256" key="1">
    <source>
        <dbReference type="ARBA" id="ARBA00003456"/>
    </source>
</evidence>
<gene>
    <name evidence="10 11" type="primary">atpG</name>
    <name evidence="11" type="ORF">Q3982_00605</name>
</gene>
<evidence type="ECO:0000256" key="10">
    <source>
        <dbReference type="HAMAP-Rule" id="MF_00815"/>
    </source>
</evidence>
<dbReference type="Proteomes" id="UP001168575">
    <property type="component" value="Unassembled WGS sequence"/>
</dbReference>
<keyword evidence="5 10" id="KW-0375">Hydrogen ion transport</keyword>
<dbReference type="GO" id="GO:0005886">
    <property type="term" value="C:plasma membrane"/>
    <property type="evidence" value="ECO:0007669"/>
    <property type="project" value="UniProtKB-SubCell"/>
</dbReference>
<dbReference type="EMBL" id="JAUMVS010000004">
    <property type="protein sequence ID" value="MDO4841165.1"/>
    <property type="molecule type" value="Genomic_DNA"/>
</dbReference>
<dbReference type="HAMAP" id="MF_00815">
    <property type="entry name" value="ATP_synth_gamma_bact"/>
    <property type="match status" value="1"/>
</dbReference>
<keyword evidence="10" id="KW-1003">Cell membrane</keyword>
<dbReference type="InterPro" id="IPR035968">
    <property type="entry name" value="ATP_synth_F1_ATPase_gsu"/>
</dbReference>
<dbReference type="AlphaFoldDB" id="A0AA43RG84"/>
<dbReference type="PANTHER" id="PTHR11693:SF22">
    <property type="entry name" value="ATP SYNTHASE SUBUNIT GAMMA, MITOCHONDRIAL"/>
    <property type="match status" value="1"/>
</dbReference>
<comment type="function">
    <text evidence="1 10">Produces ATP from ADP in the presence of a proton gradient across the membrane. The gamma chain is believed to be important in regulating ATPase activity and the flow of protons through the CF(0) complex.</text>
</comment>
<dbReference type="InterPro" id="IPR023632">
    <property type="entry name" value="ATP_synth_F1_gsu_CS"/>
</dbReference>